<dbReference type="EMBL" id="CP035945">
    <property type="protein sequence ID" value="QBE94951.1"/>
    <property type="molecule type" value="Genomic_DNA"/>
</dbReference>
<dbReference type="Pfam" id="PF13007">
    <property type="entry name" value="LZ_Tnp_IS66"/>
    <property type="match status" value="1"/>
</dbReference>
<accession>A0A4P6LS15</accession>
<feature type="domain" description="Transposase IS66 C-terminal" evidence="4">
    <location>
        <begin position="482"/>
        <end position="523"/>
    </location>
</feature>
<evidence type="ECO:0000313" key="5">
    <source>
        <dbReference type="EMBL" id="QBE94951.1"/>
    </source>
</evidence>
<reference evidence="5 6" key="1">
    <citation type="submission" date="2019-01" db="EMBL/GenBank/DDBJ databases">
        <title>PMF-metabolizing Aryl O-demethylase.</title>
        <authorList>
            <person name="Kim M."/>
        </authorList>
    </citation>
    <scope>NUCLEOTIDE SEQUENCE [LARGE SCALE GENOMIC DNA]</scope>
    <source>
        <strain evidence="5 6">PMF1</strain>
    </source>
</reference>
<protein>
    <recommendedName>
        <fullName evidence="7">IS66 family transposase</fullName>
    </recommendedName>
</protein>
<evidence type="ECO:0008006" key="7">
    <source>
        <dbReference type="Google" id="ProtNLM"/>
    </source>
</evidence>
<dbReference type="InterPro" id="IPR004291">
    <property type="entry name" value="Transposase_IS66_central"/>
</dbReference>
<dbReference type="InterPro" id="IPR052344">
    <property type="entry name" value="Transposase-related"/>
</dbReference>
<dbReference type="InterPro" id="IPR024463">
    <property type="entry name" value="Transposase_TnpC_homeodom"/>
</dbReference>
<dbReference type="Pfam" id="PF03050">
    <property type="entry name" value="DDE_Tnp_IS66"/>
    <property type="match status" value="1"/>
</dbReference>
<name>A0A4P6LS15_9FIRM</name>
<organism evidence="5 6">
    <name type="scientific">Blautia producta</name>
    <dbReference type="NCBI Taxonomy" id="33035"/>
    <lineage>
        <taxon>Bacteria</taxon>
        <taxon>Bacillati</taxon>
        <taxon>Bacillota</taxon>
        <taxon>Clostridia</taxon>
        <taxon>Lachnospirales</taxon>
        <taxon>Lachnospiraceae</taxon>
        <taxon>Blautia</taxon>
    </lineage>
</organism>
<evidence type="ECO:0000259" key="3">
    <source>
        <dbReference type="Pfam" id="PF13007"/>
    </source>
</evidence>
<dbReference type="Proteomes" id="UP000289794">
    <property type="component" value="Chromosome"/>
</dbReference>
<feature type="domain" description="Transposase IS66 central" evidence="2">
    <location>
        <begin position="182"/>
        <end position="475"/>
    </location>
</feature>
<dbReference type="NCBIfam" id="NF033517">
    <property type="entry name" value="transpos_IS66"/>
    <property type="match status" value="1"/>
</dbReference>
<dbReference type="KEGG" id="bpro:PMF13cell1_00446"/>
<evidence type="ECO:0000313" key="6">
    <source>
        <dbReference type="Proteomes" id="UP000289794"/>
    </source>
</evidence>
<dbReference type="PANTHER" id="PTHR33678:SF1">
    <property type="entry name" value="BLL1576 PROTEIN"/>
    <property type="match status" value="1"/>
</dbReference>
<keyword evidence="1" id="KW-0175">Coiled coil</keyword>
<dbReference type="AlphaFoldDB" id="A0A4P6LS15"/>
<proteinExistence type="predicted"/>
<evidence type="ECO:0000256" key="1">
    <source>
        <dbReference type="SAM" id="Coils"/>
    </source>
</evidence>
<sequence length="537" mass="61791">MAKKYTVDELNTLSADSLKIIILSMQDQLEQLNQNMERLIEQMAAANNQRFGRSSEKLEVIDGQLGLDFIFNEAEALTETLYVVEPAEEDVLPTKKKKQVGKREKDLEGLPVQEIQHMLSEEQLNEIFGVNGWKQLPGEVFKRVKVEPAVYTVEEHHVAVYAGKDNQTIVKADRPKSLLRNSIATPSLVASVYNAKYVNGMPLERIHKEYLRNDIHISKQVLANWVIQCAERYLGIMFDYLQKELLTFRILQADETPVFVTKDGRPANSKSFMWVYRTGKCYKETPIILYEYQKTRKAAHPQEFLKDFHGTLVTDAYSVYDSMDRKNPDIVFAGCWAHGRRRFAEAIKAIPKEKRETAKDTIAYQALKQIAAIYHLDNELSDLSPEQRKQERQLTVKPLVEAFFAWAKDIKEQNCLSKSKTLDGIHYCLNHETNLKEFLNDGDLPLDNNATESALRTFCVHKHTWRLIDSVDGAKASAIVYSLTETAKANHLNPFRYLEFLLTELMEHQGDTNQNFLKDLLPWSEQIPEICKIKTTK</sequence>
<evidence type="ECO:0000259" key="2">
    <source>
        <dbReference type="Pfam" id="PF03050"/>
    </source>
</evidence>
<dbReference type="InterPro" id="IPR039552">
    <property type="entry name" value="IS66_C"/>
</dbReference>
<dbReference type="PANTHER" id="PTHR33678">
    <property type="entry name" value="BLL1576 PROTEIN"/>
    <property type="match status" value="1"/>
</dbReference>
<feature type="coiled-coil region" evidence="1">
    <location>
        <begin position="15"/>
        <end position="49"/>
    </location>
</feature>
<evidence type="ECO:0000259" key="4">
    <source>
        <dbReference type="Pfam" id="PF13817"/>
    </source>
</evidence>
<feature type="domain" description="Transposase TnpC homeodomain" evidence="3">
    <location>
        <begin position="38"/>
        <end position="115"/>
    </location>
</feature>
<dbReference type="RefSeq" id="WP_130179666.1">
    <property type="nucleotide sequence ID" value="NZ_CP035945.1"/>
</dbReference>
<gene>
    <name evidence="5" type="ORF">PMF13cell1_00446</name>
</gene>
<dbReference type="Pfam" id="PF13817">
    <property type="entry name" value="DDE_Tnp_IS66_C"/>
    <property type="match status" value="1"/>
</dbReference>